<organism evidence="2 3">
    <name type="scientific">Drosophila yakuba</name>
    <name type="common">Fruit fly</name>
    <dbReference type="NCBI Taxonomy" id="7245"/>
    <lineage>
        <taxon>Eukaryota</taxon>
        <taxon>Metazoa</taxon>
        <taxon>Ecdysozoa</taxon>
        <taxon>Arthropoda</taxon>
        <taxon>Hexapoda</taxon>
        <taxon>Insecta</taxon>
        <taxon>Pterygota</taxon>
        <taxon>Neoptera</taxon>
        <taxon>Endopterygota</taxon>
        <taxon>Diptera</taxon>
        <taxon>Brachycera</taxon>
        <taxon>Muscomorpha</taxon>
        <taxon>Ephydroidea</taxon>
        <taxon>Drosophilidae</taxon>
        <taxon>Drosophila</taxon>
        <taxon>Sophophora</taxon>
    </lineage>
</organism>
<dbReference type="HOGENOM" id="CLU_064854_0_0_1"/>
<protein>
    <submittedName>
        <fullName evidence="2">Uncharacterized protein</fullName>
    </submittedName>
</protein>
<evidence type="ECO:0000313" key="3">
    <source>
        <dbReference type="Proteomes" id="UP000002282"/>
    </source>
</evidence>
<dbReference type="EMBL" id="CM000159">
    <property type="protein sequence ID" value="EDW93366.2"/>
    <property type="molecule type" value="Genomic_DNA"/>
</dbReference>
<dbReference type="PANTHER" id="PTHR13238">
    <property type="entry name" value="PROTEIN C21ORF59"/>
    <property type="match status" value="1"/>
</dbReference>
<reference evidence="2 3" key="2">
    <citation type="journal article" date="2007" name="PLoS Biol.">
        <title>Principles of genome evolution in the Drosophila melanogaster species group.</title>
        <authorList>
            <person name="Ranz J.M."/>
            <person name="Maurin D."/>
            <person name="Chan Y.S."/>
            <person name="von Grotthuss M."/>
            <person name="Hillier L.W."/>
            <person name="Roote J."/>
            <person name="Ashburner M."/>
            <person name="Bergman C.M."/>
        </authorList>
    </citation>
    <scope>NUCLEOTIDE SEQUENCE [LARGE SCALE GENOMIC DNA]</scope>
    <source>
        <strain evidence="3">Tai18E2 / Tucson 14021-0261.01</strain>
    </source>
</reference>
<comment type="similarity">
    <text evidence="1">Belongs to the CFAP298 family.</text>
</comment>
<evidence type="ECO:0000313" key="2">
    <source>
        <dbReference type="EMBL" id="EDW93366.2"/>
    </source>
</evidence>
<dbReference type="PANTHER" id="PTHR13238:SF0">
    <property type="entry name" value="CILIA- AND FLAGELLA-ASSOCIATED PROTEIN 298"/>
    <property type="match status" value="1"/>
</dbReference>
<keyword evidence="3" id="KW-1185">Reference proteome</keyword>
<dbReference type="GO" id="GO:0003352">
    <property type="term" value="P:regulation of cilium movement"/>
    <property type="evidence" value="ECO:0007669"/>
    <property type="project" value="InterPro"/>
</dbReference>
<accession>B4PHQ7</accession>
<gene>
    <name evidence="2" type="primary">Dyak\GE21419</name>
    <name evidence="2" type="synonym">dyak_GLEANR_5179</name>
    <name evidence="2" type="synonym">GE21419</name>
    <name evidence="2" type="ORF">Dyak_GE21419</name>
</gene>
<dbReference type="eggNOG" id="ENOG502QQ3Z">
    <property type="taxonomic scope" value="Eukaryota"/>
</dbReference>
<dbReference type="KEGG" id="dya:Dyak_GE21419"/>
<proteinExistence type="inferred from homology"/>
<sequence>MVLLQVKRGDEVIFLYETSVKEKTDTVLRELVALHNGQLKIQRVCMEIEELAEHGTMVPGEMIGLNEEQREELKLKDVWADKCIPSGGFTINKDPLLRRNGQQPTEAMQKVLAGAITDAKAMVDRRLAKSSKTLTLKIIEEALNLLRGAVTIVYPMQLPPHDTIRMEFTNTEDLTGTQASKEVIEPSKAQFWFAGRQMLMGKLMSDYLGQNDKTKVVVKLNQLGEGPPGREAVITEPLRRQMMAEAFRRQEELKILVGTVAPSAKLV</sequence>
<reference evidence="2 3" key="1">
    <citation type="journal article" date="2007" name="Nature">
        <title>Evolution of genes and genomes on the Drosophila phylogeny.</title>
        <authorList>
            <consortium name="Drosophila 12 Genomes Consortium"/>
            <person name="Clark A.G."/>
            <person name="Eisen M.B."/>
            <person name="Smith D.R."/>
            <person name="Bergman C.M."/>
            <person name="Oliver B."/>
            <person name="Markow T.A."/>
            <person name="Kaufman T.C."/>
            <person name="Kellis M."/>
            <person name="Gelbart W."/>
            <person name="Iyer V.N."/>
            <person name="Pollard D.A."/>
            <person name="Sackton T.B."/>
            <person name="Larracuente A.M."/>
            <person name="Singh N.D."/>
            <person name="Abad J.P."/>
            <person name="Abt D.N."/>
            <person name="Adryan B."/>
            <person name="Aguade M."/>
            <person name="Akashi H."/>
            <person name="Anderson W.W."/>
            <person name="Aquadro C.F."/>
            <person name="Ardell D.H."/>
            <person name="Arguello R."/>
            <person name="Artieri C.G."/>
            <person name="Barbash D.A."/>
            <person name="Barker D."/>
            <person name="Barsanti P."/>
            <person name="Batterham P."/>
            <person name="Batzoglou S."/>
            <person name="Begun D."/>
            <person name="Bhutkar A."/>
            <person name="Blanco E."/>
            <person name="Bosak S.A."/>
            <person name="Bradley R.K."/>
            <person name="Brand A.D."/>
            <person name="Brent M.R."/>
            <person name="Brooks A.N."/>
            <person name="Brown R.H."/>
            <person name="Butlin R.K."/>
            <person name="Caggese C."/>
            <person name="Calvi B.R."/>
            <person name="Bernardo de Carvalho A."/>
            <person name="Caspi A."/>
            <person name="Castrezana S."/>
            <person name="Celniker S.E."/>
            <person name="Chang J.L."/>
            <person name="Chapple C."/>
            <person name="Chatterji S."/>
            <person name="Chinwalla A."/>
            <person name="Civetta A."/>
            <person name="Clifton S.W."/>
            <person name="Comeron J.M."/>
            <person name="Costello J.C."/>
            <person name="Coyne J.A."/>
            <person name="Daub J."/>
            <person name="David R.G."/>
            <person name="Delcher A.L."/>
            <person name="Delehaunty K."/>
            <person name="Do C.B."/>
            <person name="Ebling H."/>
            <person name="Edwards K."/>
            <person name="Eickbush T."/>
            <person name="Evans J.D."/>
            <person name="Filipski A."/>
            <person name="Findeiss S."/>
            <person name="Freyhult E."/>
            <person name="Fulton L."/>
            <person name="Fulton R."/>
            <person name="Garcia A.C."/>
            <person name="Gardiner A."/>
            <person name="Garfield D.A."/>
            <person name="Garvin B.E."/>
            <person name="Gibson G."/>
            <person name="Gilbert D."/>
            <person name="Gnerre S."/>
            <person name="Godfrey J."/>
            <person name="Good R."/>
            <person name="Gotea V."/>
            <person name="Gravely B."/>
            <person name="Greenberg A.J."/>
            <person name="Griffiths-Jones S."/>
            <person name="Gross S."/>
            <person name="Guigo R."/>
            <person name="Gustafson E.A."/>
            <person name="Haerty W."/>
            <person name="Hahn M.W."/>
            <person name="Halligan D.L."/>
            <person name="Halpern A.L."/>
            <person name="Halter G.M."/>
            <person name="Han M.V."/>
            <person name="Heger A."/>
            <person name="Hillier L."/>
            <person name="Hinrichs A.S."/>
            <person name="Holmes I."/>
            <person name="Hoskins R.A."/>
            <person name="Hubisz M.J."/>
            <person name="Hultmark D."/>
            <person name="Huntley M.A."/>
            <person name="Jaffe D.B."/>
            <person name="Jagadeeshan S."/>
            <person name="Jeck W.R."/>
            <person name="Johnson J."/>
            <person name="Jones C.D."/>
            <person name="Jordan W.C."/>
            <person name="Karpen G.H."/>
            <person name="Kataoka E."/>
            <person name="Keightley P.D."/>
            <person name="Kheradpour P."/>
            <person name="Kirkness E.F."/>
            <person name="Koerich L.B."/>
            <person name="Kristiansen K."/>
            <person name="Kudrna D."/>
            <person name="Kulathinal R.J."/>
            <person name="Kumar S."/>
            <person name="Kwok R."/>
            <person name="Lander E."/>
            <person name="Langley C.H."/>
            <person name="Lapoint R."/>
            <person name="Lazzaro B.P."/>
            <person name="Lee S.J."/>
            <person name="Levesque L."/>
            <person name="Li R."/>
            <person name="Lin C.F."/>
            <person name="Lin M.F."/>
            <person name="Lindblad-Toh K."/>
            <person name="Llopart A."/>
            <person name="Long M."/>
            <person name="Low L."/>
            <person name="Lozovsky E."/>
            <person name="Lu J."/>
            <person name="Luo M."/>
            <person name="Machado C.A."/>
            <person name="Makalowski W."/>
            <person name="Marzo M."/>
            <person name="Matsuda M."/>
            <person name="Matzkin L."/>
            <person name="McAllister B."/>
            <person name="McBride C.S."/>
            <person name="McKernan B."/>
            <person name="McKernan K."/>
            <person name="Mendez-Lago M."/>
            <person name="Minx P."/>
            <person name="Mollenhauer M.U."/>
            <person name="Montooth K."/>
            <person name="Mount S.M."/>
            <person name="Mu X."/>
            <person name="Myers E."/>
            <person name="Negre B."/>
            <person name="Newfeld S."/>
            <person name="Nielsen R."/>
            <person name="Noor M.A."/>
            <person name="O'Grady P."/>
            <person name="Pachter L."/>
            <person name="Papaceit M."/>
            <person name="Parisi M.J."/>
            <person name="Parisi M."/>
            <person name="Parts L."/>
            <person name="Pedersen J.S."/>
            <person name="Pesole G."/>
            <person name="Phillippy A.M."/>
            <person name="Ponting C.P."/>
            <person name="Pop M."/>
            <person name="Porcelli D."/>
            <person name="Powell J.R."/>
            <person name="Prohaska S."/>
            <person name="Pruitt K."/>
            <person name="Puig M."/>
            <person name="Quesneville H."/>
            <person name="Ram K.R."/>
            <person name="Rand D."/>
            <person name="Rasmussen M.D."/>
            <person name="Reed L.K."/>
            <person name="Reenan R."/>
            <person name="Reily A."/>
            <person name="Remington K.A."/>
            <person name="Rieger T.T."/>
            <person name="Ritchie M.G."/>
            <person name="Robin C."/>
            <person name="Rogers Y.H."/>
            <person name="Rohde C."/>
            <person name="Rozas J."/>
            <person name="Rubenfield M.J."/>
            <person name="Ruiz A."/>
            <person name="Russo S."/>
            <person name="Salzberg S.L."/>
            <person name="Sanchez-Gracia A."/>
            <person name="Saranga D.J."/>
            <person name="Sato H."/>
            <person name="Schaeffer S.W."/>
            <person name="Schatz M.C."/>
            <person name="Schlenke T."/>
            <person name="Schwartz R."/>
            <person name="Segarra C."/>
            <person name="Singh R.S."/>
            <person name="Sirot L."/>
            <person name="Sirota M."/>
            <person name="Sisneros N.B."/>
            <person name="Smith C.D."/>
            <person name="Smith T.F."/>
            <person name="Spieth J."/>
            <person name="Stage D.E."/>
            <person name="Stark A."/>
            <person name="Stephan W."/>
            <person name="Strausberg R.L."/>
            <person name="Strempel S."/>
            <person name="Sturgill D."/>
            <person name="Sutton G."/>
            <person name="Sutton G.G."/>
            <person name="Tao W."/>
            <person name="Teichmann S."/>
            <person name="Tobari Y.N."/>
            <person name="Tomimura Y."/>
            <person name="Tsolas J.M."/>
            <person name="Valente V.L."/>
            <person name="Venter E."/>
            <person name="Venter J.C."/>
            <person name="Vicario S."/>
            <person name="Vieira F.G."/>
            <person name="Vilella A.J."/>
            <person name="Villasante A."/>
            <person name="Walenz B."/>
            <person name="Wang J."/>
            <person name="Wasserman M."/>
            <person name="Watts T."/>
            <person name="Wilson D."/>
            <person name="Wilson R.K."/>
            <person name="Wing R.A."/>
            <person name="Wolfner M.F."/>
            <person name="Wong A."/>
            <person name="Wong G.K."/>
            <person name="Wu C.I."/>
            <person name="Wu G."/>
            <person name="Yamamoto D."/>
            <person name="Yang H.P."/>
            <person name="Yang S.P."/>
            <person name="Yorke J.A."/>
            <person name="Yoshida K."/>
            <person name="Zdobnov E."/>
            <person name="Zhang P."/>
            <person name="Zhang Y."/>
            <person name="Zimin A.V."/>
            <person name="Baldwin J."/>
            <person name="Abdouelleil A."/>
            <person name="Abdulkadir J."/>
            <person name="Abebe A."/>
            <person name="Abera B."/>
            <person name="Abreu J."/>
            <person name="Acer S.C."/>
            <person name="Aftuck L."/>
            <person name="Alexander A."/>
            <person name="An P."/>
            <person name="Anderson E."/>
            <person name="Anderson S."/>
            <person name="Arachi H."/>
            <person name="Azer M."/>
            <person name="Bachantsang P."/>
            <person name="Barry A."/>
            <person name="Bayul T."/>
            <person name="Berlin A."/>
            <person name="Bessette D."/>
            <person name="Bloom T."/>
            <person name="Blye J."/>
            <person name="Boguslavskiy L."/>
            <person name="Bonnet C."/>
            <person name="Boukhgalter B."/>
            <person name="Bourzgui I."/>
            <person name="Brown A."/>
            <person name="Cahill P."/>
            <person name="Channer S."/>
            <person name="Cheshatsang Y."/>
            <person name="Chuda L."/>
            <person name="Citroen M."/>
            <person name="Collymore A."/>
            <person name="Cooke P."/>
            <person name="Costello M."/>
            <person name="D'Aco K."/>
            <person name="Daza R."/>
            <person name="De Haan G."/>
            <person name="DeGray S."/>
            <person name="DeMaso C."/>
            <person name="Dhargay N."/>
            <person name="Dooley K."/>
            <person name="Dooley E."/>
            <person name="Doricent M."/>
            <person name="Dorje P."/>
            <person name="Dorjee K."/>
            <person name="Dupes A."/>
            <person name="Elong R."/>
            <person name="Falk J."/>
            <person name="Farina A."/>
            <person name="Faro S."/>
            <person name="Ferguson D."/>
            <person name="Fisher S."/>
            <person name="Foley C.D."/>
            <person name="Franke A."/>
            <person name="Friedrich D."/>
            <person name="Gadbois L."/>
            <person name="Gearin G."/>
            <person name="Gearin C.R."/>
            <person name="Giannoukos G."/>
            <person name="Goode T."/>
            <person name="Graham J."/>
            <person name="Grandbois E."/>
            <person name="Grewal S."/>
            <person name="Gyaltsen K."/>
            <person name="Hafez N."/>
            <person name="Hagos B."/>
            <person name="Hall J."/>
            <person name="Henson C."/>
            <person name="Hollinger A."/>
            <person name="Honan T."/>
            <person name="Huard M.D."/>
            <person name="Hughes L."/>
            <person name="Hurhula B."/>
            <person name="Husby M.E."/>
            <person name="Kamat A."/>
            <person name="Kanga B."/>
            <person name="Kashin S."/>
            <person name="Khazanovich D."/>
            <person name="Kisner P."/>
            <person name="Lance K."/>
            <person name="Lara M."/>
            <person name="Lee W."/>
            <person name="Lennon N."/>
            <person name="Letendre F."/>
            <person name="LeVine R."/>
            <person name="Lipovsky A."/>
            <person name="Liu X."/>
            <person name="Liu J."/>
            <person name="Liu S."/>
            <person name="Lokyitsang T."/>
            <person name="Lokyitsang Y."/>
            <person name="Lubonja R."/>
            <person name="Lui A."/>
            <person name="MacDonald P."/>
            <person name="Magnisalis V."/>
            <person name="Maru K."/>
            <person name="Matthews C."/>
            <person name="McCusker W."/>
            <person name="McDonough S."/>
            <person name="Mehta T."/>
            <person name="Meldrim J."/>
            <person name="Meneus L."/>
            <person name="Mihai O."/>
            <person name="Mihalev A."/>
            <person name="Mihova T."/>
            <person name="Mittelman R."/>
            <person name="Mlenga V."/>
            <person name="Montmayeur A."/>
            <person name="Mulrain L."/>
            <person name="Navidi A."/>
            <person name="Naylor J."/>
            <person name="Negash T."/>
            <person name="Nguyen T."/>
            <person name="Nguyen N."/>
            <person name="Nicol R."/>
            <person name="Norbu C."/>
            <person name="Norbu N."/>
            <person name="Novod N."/>
            <person name="O'Neill B."/>
            <person name="Osman S."/>
            <person name="Markiewicz E."/>
            <person name="Oyono O.L."/>
            <person name="Patti C."/>
            <person name="Phunkhang P."/>
            <person name="Pierre F."/>
            <person name="Priest M."/>
            <person name="Raghuraman S."/>
            <person name="Rege F."/>
            <person name="Reyes R."/>
            <person name="Rise C."/>
            <person name="Rogov P."/>
            <person name="Ross K."/>
            <person name="Ryan E."/>
            <person name="Settipalli S."/>
            <person name="Shea T."/>
            <person name="Sherpa N."/>
            <person name="Shi L."/>
            <person name="Shih D."/>
            <person name="Sparrow T."/>
            <person name="Spaulding J."/>
            <person name="Stalker J."/>
            <person name="Stange-Thomann N."/>
            <person name="Stavropoulos S."/>
            <person name="Stone C."/>
            <person name="Strader C."/>
            <person name="Tesfaye S."/>
            <person name="Thomson T."/>
            <person name="Thoulutsang Y."/>
            <person name="Thoulutsang D."/>
            <person name="Topham K."/>
            <person name="Topping I."/>
            <person name="Tsamla T."/>
            <person name="Vassiliev H."/>
            <person name="Vo A."/>
            <person name="Wangchuk T."/>
            <person name="Wangdi T."/>
            <person name="Weiand M."/>
            <person name="Wilkinson J."/>
            <person name="Wilson A."/>
            <person name="Yadav S."/>
            <person name="Young G."/>
            <person name="Yu Q."/>
            <person name="Zembek L."/>
            <person name="Zhong D."/>
            <person name="Zimmer A."/>
            <person name="Zwirko Z."/>
            <person name="Jaffe D.B."/>
            <person name="Alvarez P."/>
            <person name="Brockman W."/>
            <person name="Butler J."/>
            <person name="Chin C."/>
            <person name="Gnerre S."/>
            <person name="Grabherr M."/>
            <person name="Kleber M."/>
            <person name="Mauceli E."/>
            <person name="MacCallum I."/>
        </authorList>
    </citation>
    <scope>NUCLEOTIDE SEQUENCE [LARGE SCALE GENOMIC DNA]</scope>
    <source>
        <strain evidence="3">Tai18E2 / Tucson 14021-0261.01</strain>
    </source>
</reference>
<evidence type="ECO:0000256" key="1">
    <source>
        <dbReference type="ARBA" id="ARBA00009619"/>
    </source>
</evidence>
<name>B4PHQ7_DROYA</name>
<dbReference type="AlphaFoldDB" id="B4PHQ7"/>
<dbReference type="Proteomes" id="UP000002282">
    <property type="component" value="Chromosome 3L"/>
</dbReference>
<dbReference type="Pfam" id="PF11069">
    <property type="entry name" value="CFAP298"/>
    <property type="match status" value="1"/>
</dbReference>
<dbReference type="InterPro" id="IPR021298">
    <property type="entry name" value="CFAP298"/>
</dbReference>